<feature type="region of interest" description="Disordered" evidence="1">
    <location>
        <begin position="119"/>
        <end position="152"/>
    </location>
</feature>
<keyword evidence="3" id="KW-0131">Cell cycle</keyword>
<dbReference type="Proteomes" id="UP001429357">
    <property type="component" value="Unassembled WGS sequence"/>
</dbReference>
<reference evidence="3 4" key="2">
    <citation type="submission" date="2024-02" db="EMBL/GenBank/DDBJ databases">
        <title>The Genome Sequence of Enterococcus diestrammenae JM9A.</title>
        <authorList>
            <person name="Earl A."/>
            <person name="Manson A."/>
            <person name="Gilmore M."/>
            <person name="Sanders J."/>
            <person name="Shea T."/>
            <person name="Howe W."/>
            <person name="Livny J."/>
            <person name="Cuomo C."/>
            <person name="Neafsey D."/>
            <person name="Birren B."/>
        </authorList>
    </citation>
    <scope>NUCLEOTIDE SEQUENCE [LARGE SCALE GENOMIC DNA]</scope>
    <source>
        <strain evidence="3 4">JM9A</strain>
    </source>
</reference>
<dbReference type="Pfam" id="PF04977">
    <property type="entry name" value="DivIC"/>
    <property type="match status" value="1"/>
</dbReference>
<dbReference type="PANTHER" id="PTHR40027:SF1">
    <property type="entry name" value="CELL DIVISION PROTEIN DIVIC"/>
    <property type="match status" value="1"/>
</dbReference>
<reference evidence="4" key="1">
    <citation type="submission" date="2016-06" db="EMBL/GenBank/DDBJ databases">
        <title>Four novel species of enterococci isolated from chicken manure.</title>
        <authorList>
            <person name="Van Tyne D."/>
        </authorList>
    </citation>
    <scope>NUCLEOTIDE SEQUENCE [LARGE SCALE GENOMIC DNA]</scope>
    <source>
        <strain evidence="4">JM9A</strain>
    </source>
</reference>
<evidence type="ECO:0000313" key="4">
    <source>
        <dbReference type="Proteomes" id="UP001429357"/>
    </source>
</evidence>
<feature type="compositionally biased region" description="Low complexity" evidence="1">
    <location>
        <begin position="143"/>
        <end position="152"/>
    </location>
</feature>
<dbReference type="InterPro" id="IPR007060">
    <property type="entry name" value="FtsL/DivIC"/>
</dbReference>
<evidence type="ECO:0000256" key="1">
    <source>
        <dbReference type="SAM" id="MobiDB-lite"/>
    </source>
</evidence>
<evidence type="ECO:0000313" key="3">
    <source>
        <dbReference type="EMBL" id="MEO1780856.1"/>
    </source>
</evidence>
<feature type="transmembrane region" description="Helical" evidence="2">
    <location>
        <begin position="38"/>
        <end position="57"/>
    </location>
</feature>
<gene>
    <name evidence="3" type="ORF">BAU18_000407</name>
</gene>
<feature type="compositionally biased region" description="Basic and acidic residues" evidence="1">
    <location>
        <begin position="129"/>
        <end position="142"/>
    </location>
</feature>
<dbReference type="EMBL" id="MAEI02000001">
    <property type="protein sequence ID" value="MEO1780856.1"/>
    <property type="molecule type" value="Genomic_DNA"/>
</dbReference>
<sequence>MMQGRDQKVTQLDNDFAKAQTAQLMKEHRQAVFRKRRLGFIFTIALLIFGFVGFQLYQDYQQVQKLQTIKEEAVADHDLVAKNVATLEKEVAYLNDEDYVAKLARNRFFYSKDGETVYPTPEQNEAADAVEKEVQKALEDTHSSTATTADSQ</sequence>
<keyword evidence="2" id="KW-1133">Transmembrane helix</keyword>
<keyword evidence="2" id="KW-0812">Transmembrane</keyword>
<dbReference type="GO" id="GO:0051301">
    <property type="term" value="P:cell division"/>
    <property type="evidence" value="ECO:0007669"/>
    <property type="project" value="UniProtKB-KW"/>
</dbReference>
<comment type="caution">
    <text evidence="3">The sequence shown here is derived from an EMBL/GenBank/DDBJ whole genome shotgun (WGS) entry which is preliminary data.</text>
</comment>
<dbReference type="PANTHER" id="PTHR40027">
    <property type="entry name" value="CELL DIVISION PROTEIN DIVIC"/>
    <property type="match status" value="1"/>
</dbReference>
<proteinExistence type="predicted"/>
<keyword evidence="2" id="KW-0472">Membrane</keyword>
<keyword evidence="4" id="KW-1185">Reference proteome</keyword>
<name>A0ABV0EYJ3_9ENTE</name>
<dbReference type="RefSeq" id="WP_161869536.1">
    <property type="nucleotide sequence ID" value="NZ_JAQFAM010000004.1"/>
</dbReference>
<organism evidence="3 4">
    <name type="scientific">Enterococcus diestrammenae</name>
    <dbReference type="NCBI Taxonomy" id="1155073"/>
    <lineage>
        <taxon>Bacteria</taxon>
        <taxon>Bacillati</taxon>
        <taxon>Bacillota</taxon>
        <taxon>Bacilli</taxon>
        <taxon>Lactobacillales</taxon>
        <taxon>Enterococcaceae</taxon>
        <taxon>Enterococcus</taxon>
    </lineage>
</organism>
<dbReference type="InterPro" id="IPR039076">
    <property type="entry name" value="DivIC"/>
</dbReference>
<evidence type="ECO:0000256" key="2">
    <source>
        <dbReference type="SAM" id="Phobius"/>
    </source>
</evidence>
<accession>A0ABV0EYJ3</accession>
<protein>
    <submittedName>
        <fullName evidence="3">Cell division protein DivIC</fullName>
    </submittedName>
</protein>
<keyword evidence="3" id="KW-0132">Cell division</keyword>